<dbReference type="InterPro" id="IPR020843">
    <property type="entry name" value="ER"/>
</dbReference>
<dbReference type="EMBL" id="LSRE01000015">
    <property type="protein sequence ID" value="KXO97862.1"/>
    <property type="molecule type" value="Genomic_DNA"/>
</dbReference>
<dbReference type="InterPro" id="IPR051397">
    <property type="entry name" value="Zn-ADH-like_protein"/>
</dbReference>
<dbReference type="InterPro" id="IPR036291">
    <property type="entry name" value="NAD(P)-bd_dom_sf"/>
</dbReference>
<dbReference type="InterPro" id="IPR013149">
    <property type="entry name" value="ADH-like_C"/>
</dbReference>
<dbReference type="EMBL" id="LSRF01000012">
    <property type="protein sequence ID" value="KXP12657.1"/>
    <property type="molecule type" value="Genomic_DNA"/>
</dbReference>
<dbReference type="Gene3D" id="3.40.50.720">
    <property type="entry name" value="NAD(P)-binding Rossmann-like Domain"/>
    <property type="match status" value="1"/>
</dbReference>
<comment type="caution">
    <text evidence="3">The sequence shown here is derived from an EMBL/GenBank/DDBJ whole genome shotgun (WGS) entry which is preliminary data.</text>
</comment>
<evidence type="ECO:0000313" key="2">
    <source>
        <dbReference type="EMBL" id="KXO97862.1"/>
    </source>
</evidence>
<keyword evidence="5" id="KW-1185">Reference proteome</keyword>
<dbReference type="PANTHER" id="PTHR43677:SF11">
    <property type="entry name" value="ZINC-CONTAINING ALCOHOL DEHYDROGENASE"/>
    <property type="match status" value="1"/>
</dbReference>
<organism evidence="3 4">
    <name type="scientific">Tsukamurella pseudospumae</name>
    <dbReference type="NCBI Taxonomy" id="239498"/>
    <lineage>
        <taxon>Bacteria</taxon>
        <taxon>Bacillati</taxon>
        <taxon>Actinomycetota</taxon>
        <taxon>Actinomycetes</taxon>
        <taxon>Mycobacteriales</taxon>
        <taxon>Tsukamurellaceae</taxon>
        <taxon>Tsukamurella</taxon>
    </lineage>
</organism>
<evidence type="ECO:0000313" key="4">
    <source>
        <dbReference type="Proteomes" id="UP000070258"/>
    </source>
</evidence>
<dbReference type="SMART" id="SM00829">
    <property type="entry name" value="PKS_ER"/>
    <property type="match status" value="1"/>
</dbReference>
<dbReference type="GO" id="GO:0016491">
    <property type="term" value="F:oxidoreductase activity"/>
    <property type="evidence" value="ECO:0007669"/>
    <property type="project" value="InterPro"/>
</dbReference>
<protein>
    <submittedName>
        <fullName evidence="3">Alanine dehydrogenase</fullName>
    </submittedName>
</protein>
<dbReference type="Proteomes" id="UP000070409">
    <property type="component" value="Unassembled WGS sequence"/>
</dbReference>
<evidence type="ECO:0000313" key="5">
    <source>
        <dbReference type="Proteomes" id="UP000070409"/>
    </source>
</evidence>
<dbReference type="STRING" id="239498.AXK60_05520"/>
<reference evidence="3" key="1">
    <citation type="submission" date="2016-02" db="EMBL/GenBank/DDBJ databases">
        <authorList>
            <person name="Teng J.L."/>
            <person name="Yang Y."/>
            <person name="Huang Y."/>
            <person name="Guo F."/>
            <person name="Wei W."/>
            <person name="Chen J.H."/>
            <person name="Wong S.Y."/>
            <person name="Lau S.K."/>
            <person name="Woo P.C."/>
        </authorList>
    </citation>
    <scope>NUCLEOTIDE SEQUENCE</scope>
    <source>
        <strain evidence="3">JCM 15929</strain>
    </source>
</reference>
<reference evidence="4" key="3">
    <citation type="submission" date="2016-02" db="EMBL/GenBank/DDBJ databases">
        <authorList>
            <person name="Wen L."/>
            <person name="He K."/>
            <person name="Yang H."/>
        </authorList>
    </citation>
    <scope>NUCLEOTIDE SEQUENCE [LARGE SCALE GENOMIC DNA]</scope>
    <source>
        <strain evidence="4">JCM 15929</strain>
    </source>
</reference>
<dbReference type="InterPro" id="IPR011032">
    <property type="entry name" value="GroES-like_sf"/>
</dbReference>
<dbReference type="SUPFAM" id="SSF50129">
    <property type="entry name" value="GroES-like"/>
    <property type="match status" value="1"/>
</dbReference>
<proteinExistence type="predicted"/>
<dbReference type="Gene3D" id="3.90.180.10">
    <property type="entry name" value="Medium-chain alcohol dehydrogenases, catalytic domain"/>
    <property type="match status" value="1"/>
</dbReference>
<feature type="domain" description="Enoyl reductase (ER)" evidence="1">
    <location>
        <begin position="9"/>
        <end position="299"/>
    </location>
</feature>
<dbReference type="AlphaFoldDB" id="A0A138AQD3"/>
<evidence type="ECO:0000313" key="3">
    <source>
        <dbReference type="EMBL" id="KXP12657.1"/>
    </source>
</evidence>
<gene>
    <name evidence="3" type="ORF">AXK60_05520</name>
    <name evidence="2" type="ORF">AXK61_21060</name>
</gene>
<dbReference type="OrthoDB" id="9787435at2"/>
<dbReference type="SUPFAM" id="SSF51735">
    <property type="entry name" value="NAD(P)-binding Rossmann-fold domains"/>
    <property type="match status" value="1"/>
</dbReference>
<name>A0A138AQD3_9ACTN</name>
<dbReference type="RefSeq" id="WP_068570638.1">
    <property type="nucleotide sequence ID" value="NZ_LSRE01000015.1"/>
</dbReference>
<evidence type="ECO:0000259" key="1">
    <source>
        <dbReference type="SMART" id="SM00829"/>
    </source>
</evidence>
<reference evidence="2 5" key="2">
    <citation type="submission" date="2016-02" db="EMBL/GenBank/DDBJ databases">
        <authorList>
            <person name="Teng J.L."/>
            <person name="Tang Y."/>
            <person name="Huang Y."/>
            <person name="Guo F."/>
            <person name="Wei W."/>
            <person name="Chen J.H."/>
            <person name="Wong S.Y."/>
            <person name="Lau S.K."/>
            <person name="Woo P.C."/>
        </authorList>
    </citation>
    <scope>NUCLEOTIDE SEQUENCE [LARGE SCALE GENOMIC DNA]</scope>
    <source>
        <strain evidence="2 5">JCM 13375</strain>
    </source>
</reference>
<dbReference type="Pfam" id="PF00107">
    <property type="entry name" value="ADH_zinc_N"/>
    <property type="match status" value="1"/>
</dbReference>
<dbReference type="Proteomes" id="UP000070258">
    <property type="component" value="Unassembled WGS sequence"/>
</dbReference>
<sequence length="301" mass="31017">MHAALATYADTPIWADTPEPAGGPGLVTVAMRAVPLHNLARGVADGRHYTSPASPGFVIGVDGVGVTEDGRRVYVSAPGTAAQTVAVPEESLVEVPDALDDLQAAAAMNAVMSSWMAMTVRATVRRGQTVLILGATGGSGRPAVAVARHLGARVIAAGRNTEVLAVVGADAVIDLGAPEAEIAEALRAEKIDVVVDYLWGRPAELTLAALEKRGPAEFVQIGTMAGAEIALPGALLRSTDIRLLGSGFGSFTAAEVIAERPRILEAVVELGIEIDVTAVPAASVAEIWRQDTAGRRTVLTL</sequence>
<accession>A0A138AQD3</accession>
<dbReference type="PANTHER" id="PTHR43677">
    <property type="entry name" value="SHORT-CHAIN DEHYDROGENASE/REDUCTASE"/>
    <property type="match status" value="1"/>
</dbReference>